<evidence type="ECO:0000259" key="5">
    <source>
        <dbReference type="Pfam" id="PF02897"/>
    </source>
</evidence>
<dbReference type="InterPro" id="IPR051167">
    <property type="entry name" value="Prolyl_oligopep/macrocyclase"/>
</dbReference>
<dbReference type="EMBL" id="BAABAF010000006">
    <property type="protein sequence ID" value="GAA3765213.1"/>
    <property type="molecule type" value="Genomic_DNA"/>
</dbReference>
<sequence length="696" mass="75354">MADPLDDDPYLWLEAVHDPAALDWVRARTAETEAAYDSPALAQRLRDILDDPDRLVVPARHGDWMYDLWRDAANPRGLWRRATRASFLAGRPDWQMLLDIDELGRADGIPWAFAGAVHGPRGSQRALVQLSPDGGDAHVIREFDLAAAGFVADAPFTVEADKSRGAWLDADTLLISCALEGGAKTASGYPRSARLWRRGSQLAQAPVVTDAAESDVAVFVGADHTGGRSTGVTVIAHDFFHDEVRVWAHEHDPHGAAAQADAAPVPDPVLIDAPQDAHVDLHGELVTVRTTTEWTVAGMTHPGGTLLVGPLRTLTAGDGAELVAVFTPTATAVLEDWTFTRTRLVLTVLENVRSRILSLDPANGWAQTELHTGVATDDILAVDVATADADEDDELWLLARGFLTPQMLIVTDAAAPAPRVVDRARTVFDAEGLVTTQHWAVSADGTRIPYFQIAPRTLEGPAPVVLSGYGGFEVSRLPEYATIFGPAWLEPGRVHVVANIRGGGEFGPGWHLAALREKRHRAYEDFVAVARDLVARGVTTPNRIGCHGGSNGGLLVGNMLTRFPDDFGAVVCGVPLLDMRRYTRLSAGASWIAEYGDPDDPDDWAFIRTFSPYHLIEPGRTYPPSLFYAATSDDRVGPVQARKMVARLMDETDAEVHYLEQNDGGHAASIDNAAKAALQATIYAFLDDVLVRRPGR</sequence>
<reference evidence="7" key="1">
    <citation type="journal article" date="2019" name="Int. J. Syst. Evol. Microbiol.">
        <title>The Global Catalogue of Microorganisms (GCM) 10K type strain sequencing project: providing services to taxonomists for standard genome sequencing and annotation.</title>
        <authorList>
            <consortium name="The Broad Institute Genomics Platform"/>
            <consortium name="The Broad Institute Genome Sequencing Center for Infectious Disease"/>
            <person name="Wu L."/>
            <person name="Ma J."/>
        </authorList>
    </citation>
    <scope>NUCLEOTIDE SEQUENCE [LARGE SCALE GENOMIC DNA]</scope>
    <source>
        <strain evidence="7">JCM 16950</strain>
    </source>
</reference>
<dbReference type="SUPFAM" id="SSF50993">
    <property type="entry name" value="Peptidase/esterase 'gauge' domain"/>
    <property type="match status" value="1"/>
</dbReference>
<dbReference type="PANTHER" id="PTHR42881">
    <property type="entry name" value="PROLYL ENDOPEPTIDASE"/>
    <property type="match status" value="1"/>
</dbReference>
<evidence type="ECO:0000259" key="4">
    <source>
        <dbReference type="Pfam" id="PF00326"/>
    </source>
</evidence>
<dbReference type="Pfam" id="PF00326">
    <property type="entry name" value="Peptidase_S9"/>
    <property type="match status" value="1"/>
</dbReference>
<dbReference type="InterPro" id="IPR002470">
    <property type="entry name" value="Peptidase_S9A"/>
</dbReference>
<dbReference type="Pfam" id="PF02897">
    <property type="entry name" value="Peptidase_S9_N"/>
    <property type="match status" value="1"/>
</dbReference>
<dbReference type="InterPro" id="IPR029058">
    <property type="entry name" value="AB_hydrolase_fold"/>
</dbReference>
<dbReference type="RefSeq" id="WP_344782516.1">
    <property type="nucleotide sequence ID" value="NZ_BAABAF010000006.1"/>
</dbReference>
<protein>
    <submittedName>
        <fullName evidence="6">Prolyl oligopeptidase family serine peptidase</fullName>
    </submittedName>
</protein>
<keyword evidence="7" id="KW-1185">Reference proteome</keyword>
<evidence type="ECO:0000256" key="3">
    <source>
        <dbReference type="ARBA" id="ARBA00022825"/>
    </source>
</evidence>
<gene>
    <name evidence="6" type="ORF">GCM10022240_16810</name>
</gene>
<dbReference type="Gene3D" id="3.40.50.1820">
    <property type="entry name" value="alpha/beta hydrolase"/>
    <property type="match status" value="1"/>
</dbReference>
<dbReference type="InterPro" id="IPR023302">
    <property type="entry name" value="Pept_S9A_N"/>
</dbReference>
<keyword evidence="2" id="KW-0378">Hydrolase</keyword>
<keyword evidence="1" id="KW-0645">Protease</keyword>
<feature type="domain" description="Peptidase S9 prolyl oligopeptidase catalytic" evidence="4">
    <location>
        <begin position="487"/>
        <end position="690"/>
    </location>
</feature>
<feature type="domain" description="Peptidase S9A N-terminal" evidence="5">
    <location>
        <begin position="8"/>
        <end position="420"/>
    </location>
</feature>
<comment type="caution">
    <text evidence="6">The sequence shown here is derived from an EMBL/GenBank/DDBJ whole genome shotgun (WGS) entry which is preliminary data.</text>
</comment>
<evidence type="ECO:0000313" key="7">
    <source>
        <dbReference type="Proteomes" id="UP001500540"/>
    </source>
</evidence>
<evidence type="ECO:0000256" key="2">
    <source>
        <dbReference type="ARBA" id="ARBA00022801"/>
    </source>
</evidence>
<dbReference type="Gene3D" id="2.130.10.120">
    <property type="entry name" value="Prolyl oligopeptidase, N-terminal domain"/>
    <property type="match status" value="1"/>
</dbReference>
<dbReference type="PANTHER" id="PTHR42881:SF13">
    <property type="entry name" value="PROLYL ENDOPEPTIDASE"/>
    <property type="match status" value="1"/>
</dbReference>
<keyword evidence="3" id="KW-0720">Serine protease</keyword>
<accession>A0ABP7GIT6</accession>
<dbReference type="SUPFAM" id="SSF53474">
    <property type="entry name" value="alpha/beta-Hydrolases"/>
    <property type="match status" value="1"/>
</dbReference>
<dbReference type="Proteomes" id="UP001500540">
    <property type="component" value="Unassembled WGS sequence"/>
</dbReference>
<organism evidence="6 7">
    <name type="scientific">Microbacterium kribbense</name>
    <dbReference type="NCBI Taxonomy" id="433645"/>
    <lineage>
        <taxon>Bacteria</taxon>
        <taxon>Bacillati</taxon>
        <taxon>Actinomycetota</taxon>
        <taxon>Actinomycetes</taxon>
        <taxon>Micrococcales</taxon>
        <taxon>Microbacteriaceae</taxon>
        <taxon>Microbacterium</taxon>
    </lineage>
</organism>
<evidence type="ECO:0000313" key="6">
    <source>
        <dbReference type="EMBL" id="GAA3765213.1"/>
    </source>
</evidence>
<evidence type="ECO:0000256" key="1">
    <source>
        <dbReference type="ARBA" id="ARBA00022670"/>
    </source>
</evidence>
<dbReference type="InterPro" id="IPR001375">
    <property type="entry name" value="Peptidase_S9_cat"/>
</dbReference>
<proteinExistence type="predicted"/>
<name>A0ABP7GIT6_9MICO</name>
<dbReference type="PRINTS" id="PR00862">
    <property type="entry name" value="PROLIGOPTASE"/>
</dbReference>